<evidence type="ECO:0000313" key="3">
    <source>
        <dbReference type="Proteomes" id="UP001500880"/>
    </source>
</evidence>
<dbReference type="Gene3D" id="3.10.180.10">
    <property type="entry name" value="2,3-Dihydroxybiphenyl 1,2-Dioxygenase, domain 1"/>
    <property type="match status" value="1"/>
</dbReference>
<dbReference type="Pfam" id="PF00903">
    <property type="entry name" value="Glyoxalase"/>
    <property type="match status" value="1"/>
</dbReference>
<proteinExistence type="predicted"/>
<reference evidence="3" key="1">
    <citation type="journal article" date="2019" name="Int. J. Syst. Evol. Microbiol.">
        <title>The Global Catalogue of Microorganisms (GCM) 10K type strain sequencing project: providing services to taxonomists for standard genome sequencing and annotation.</title>
        <authorList>
            <consortium name="The Broad Institute Genomics Platform"/>
            <consortium name="The Broad Institute Genome Sequencing Center for Infectious Disease"/>
            <person name="Wu L."/>
            <person name="Ma J."/>
        </authorList>
    </citation>
    <scope>NUCLEOTIDE SEQUENCE [LARGE SCALE GENOMIC DNA]</scope>
    <source>
        <strain evidence="3">JCM 12389</strain>
    </source>
</reference>
<dbReference type="CDD" id="cd06587">
    <property type="entry name" value="VOC"/>
    <property type="match status" value="1"/>
</dbReference>
<sequence>MEIYLDHVRANVSDLQRSIQWYEDTLGFKVTGHWPPENPNYAHFETEKGAIFAIMEHEENPSRGRFNFKVENVDAFWEELKDKVEVVEELFNTPYGSRKFTIKDIDGNELGFVQV</sequence>
<evidence type="ECO:0000259" key="1">
    <source>
        <dbReference type="PROSITE" id="PS51819"/>
    </source>
</evidence>
<keyword evidence="3" id="KW-1185">Reference proteome</keyword>
<accession>A0ABP3L3N4</accession>
<dbReference type="InterPro" id="IPR037523">
    <property type="entry name" value="VOC_core"/>
</dbReference>
<dbReference type="Proteomes" id="UP001500880">
    <property type="component" value="Unassembled WGS sequence"/>
</dbReference>
<dbReference type="RefSeq" id="WP_343840051.1">
    <property type="nucleotide sequence ID" value="NZ_BAAADO010000003.1"/>
</dbReference>
<dbReference type="InterPro" id="IPR004360">
    <property type="entry name" value="Glyas_Fos-R_dOase_dom"/>
</dbReference>
<protein>
    <recommendedName>
        <fullName evidence="1">VOC domain-containing protein</fullName>
    </recommendedName>
</protein>
<dbReference type="PROSITE" id="PS51819">
    <property type="entry name" value="VOC"/>
    <property type="match status" value="1"/>
</dbReference>
<gene>
    <name evidence="2" type="ORF">GCM10008986_18790</name>
</gene>
<dbReference type="InterPro" id="IPR029068">
    <property type="entry name" value="Glyas_Bleomycin-R_OHBP_Dase"/>
</dbReference>
<dbReference type="SUPFAM" id="SSF54593">
    <property type="entry name" value="Glyoxalase/Bleomycin resistance protein/Dihydroxybiphenyl dioxygenase"/>
    <property type="match status" value="1"/>
</dbReference>
<organism evidence="2 3">
    <name type="scientific">Salinibacillus aidingensis</name>
    <dbReference type="NCBI Taxonomy" id="237684"/>
    <lineage>
        <taxon>Bacteria</taxon>
        <taxon>Bacillati</taxon>
        <taxon>Bacillota</taxon>
        <taxon>Bacilli</taxon>
        <taxon>Bacillales</taxon>
        <taxon>Bacillaceae</taxon>
        <taxon>Salinibacillus</taxon>
    </lineage>
</organism>
<feature type="domain" description="VOC" evidence="1">
    <location>
        <begin position="4"/>
        <end position="115"/>
    </location>
</feature>
<comment type="caution">
    <text evidence="2">The sequence shown here is derived from an EMBL/GenBank/DDBJ whole genome shotgun (WGS) entry which is preliminary data.</text>
</comment>
<name>A0ABP3L3N4_9BACI</name>
<dbReference type="EMBL" id="BAAADO010000003">
    <property type="protein sequence ID" value="GAA0492660.1"/>
    <property type="molecule type" value="Genomic_DNA"/>
</dbReference>
<evidence type="ECO:0000313" key="2">
    <source>
        <dbReference type="EMBL" id="GAA0492660.1"/>
    </source>
</evidence>